<comment type="subunit">
    <text evidence="3">DNA polymerase III contains a core (composed of alpha, epsilon and theta chains) that associates with a tau subunit. This core dimerizes to form the POLIII' complex. PolIII' associates with the gamma complex (composed of gamma, delta, delta', psi and chi chains) and with the beta chain to form the complete DNA polymerase III complex.</text>
</comment>
<dbReference type="GO" id="GO:0008408">
    <property type="term" value="F:3'-5' exonuclease activity"/>
    <property type="evidence" value="ECO:0007669"/>
    <property type="project" value="TreeGrafter"/>
</dbReference>
<dbReference type="NCBIfam" id="TIGR00573">
    <property type="entry name" value="dnaq"/>
    <property type="match status" value="1"/>
</dbReference>
<feature type="domain" description="Exonuclease" evidence="6">
    <location>
        <begin position="283"/>
        <end position="452"/>
    </location>
</feature>
<dbReference type="AlphaFoldDB" id="A0A1I6EJ92"/>
<dbReference type="InterPro" id="IPR036397">
    <property type="entry name" value="RNaseH_sf"/>
</dbReference>
<evidence type="ECO:0000313" key="8">
    <source>
        <dbReference type="Proteomes" id="UP000199302"/>
    </source>
</evidence>
<dbReference type="GO" id="GO:0005829">
    <property type="term" value="C:cytosol"/>
    <property type="evidence" value="ECO:0007669"/>
    <property type="project" value="TreeGrafter"/>
</dbReference>
<sequence length="477" mass="51167">MGGRGLLGLGLRLRVFLFFVLLALGALALAGGALYLGWSRLDPPGPSAPFMTAFLIFAFANTGLVLGVWLLFDENVARPIDRLAAALRLRAHADLEASVQAGAAPYLGDLAPAAEALARRIGGAKSASADGAEDGGEAESLRSDREQLTALLTEIPIATILLNPAEQIILYDAQAAEVLSRIAPPRLRAPVSDYFDMGSLRDAMRRLEQGAGETILTLFDTARSQGFQARMKQLRRGGHMIFIEVQSEPDADGLSARPLVFDFTLHDTAQSREIEDTPLMDLCFVPFDTETTGLSVARDAVVQLSALRVLKGRIVEGEVFDSYVNPGRPIPPASTRIHKITDALVAGAPPMPDVARAFHHFARESVLVAHNAPFDIGLLRRDAAEAGLTWPHPVLDTVLLSAVVFGTTESHTLDALCARLSIDIPEGRRHTALGDADATARALVKLLPLVAARGITTFGALIAETRKHGRLLRDLND</sequence>
<evidence type="ECO:0000256" key="1">
    <source>
        <dbReference type="ARBA" id="ARBA00012417"/>
    </source>
</evidence>
<dbReference type="PANTHER" id="PTHR30231:SF41">
    <property type="entry name" value="DNA POLYMERASE III SUBUNIT EPSILON"/>
    <property type="match status" value="1"/>
</dbReference>
<evidence type="ECO:0000256" key="5">
    <source>
        <dbReference type="SAM" id="Phobius"/>
    </source>
</evidence>
<dbReference type="EC" id="2.7.7.7" evidence="1"/>
<dbReference type="Proteomes" id="UP000199302">
    <property type="component" value="Unassembled WGS sequence"/>
</dbReference>
<dbReference type="CDD" id="cd06127">
    <property type="entry name" value="DEDDh"/>
    <property type="match status" value="1"/>
</dbReference>
<dbReference type="InterPro" id="IPR006054">
    <property type="entry name" value="DnaQ"/>
</dbReference>
<evidence type="ECO:0000259" key="6">
    <source>
        <dbReference type="SMART" id="SM00479"/>
    </source>
</evidence>
<evidence type="ECO:0000256" key="3">
    <source>
        <dbReference type="ARBA" id="ARBA00026073"/>
    </source>
</evidence>
<dbReference type="InterPro" id="IPR012337">
    <property type="entry name" value="RNaseH-like_sf"/>
</dbReference>
<feature type="transmembrane region" description="Helical" evidence="5">
    <location>
        <begin position="15"/>
        <end position="38"/>
    </location>
</feature>
<protein>
    <recommendedName>
        <fullName evidence="1">DNA-directed DNA polymerase</fullName>
        <ecNumber evidence="1">2.7.7.7</ecNumber>
    </recommendedName>
</protein>
<dbReference type="EMBL" id="FOYI01000013">
    <property type="protein sequence ID" value="SFR17823.1"/>
    <property type="molecule type" value="Genomic_DNA"/>
</dbReference>
<dbReference type="Pfam" id="PF00929">
    <property type="entry name" value="RNase_T"/>
    <property type="match status" value="1"/>
</dbReference>
<evidence type="ECO:0000313" key="7">
    <source>
        <dbReference type="EMBL" id="SFR17823.1"/>
    </source>
</evidence>
<keyword evidence="5" id="KW-0472">Membrane</keyword>
<dbReference type="OrthoDB" id="9804290at2"/>
<accession>A0A1I6EJ92</accession>
<evidence type="ECO:0000256" key="2">
    <source>
        <dbReference type="ARBA" id="ARBA00025483"/>
    </source>
</evidence>
<reference evidence="7 8" key="1">
    <citation type="submission" date="2016-10" db="EMBL/GenBank/DDBJ databases">
        <authorList>
            <person name="de Groot N.N."/>
        </authorList>
    </citation>
    <scope>NUCLEOTIDE SEQUENCE [LARGE SCALE GENOMIC DNA]</scope>
    <source>
        <strain evidence="8">KMM 9023,NRIC 0796,JCM 17311,KCTC 23692</strain>
    </source>
</reference>
<dbReference type="Gene3D" id="3.30.420.10">
    <property type="entry name" value="Ribonuclease H-like superfamily/Ribonuclease H"/>
    <property type="match status" value="1"/>
</dbReference>
<keyword evidence="8" id="KW-1185">Reference proteome</keyword>
<comment type="function">
    <text evidence="2">DNA polymerase III is a complex, multichain enzyme responsible for most of the replicative synthesis in bacteria. The epsilon subunit contain the editing function and is a proofreading 3'-5' exonuclease.</text>
</comment>
<feature type="transmembrane region" description="Helical" evidence="5">
    <location>
        <begin position="50"/>
        <end position="72"/>
    </location>
</feature>
<dbReference type="RefSeq" id="WP_092082082.1">
    <property type="nucleotide sequence ID" value="NZ_FOYI01000013.1"/>
</dbReference>
<gene>
    <name evidence="7" type="ORF">SAMN04515673_1133</name>
</gene>
<dbReference type="PANTHER" id="PTHR30231">
    <property type="entry name" value="DNA POLYMERASE III SUBUNIT EPSILON"/>
    <property type="match status" value="1"/>
</dbReference>
<dbReference type="SUPFAM" id="SSF53098">
    <property type="entry name" value="Ribonuclease H-like"/>
    <property type="match status" value="1"/>
</dbReference>
<name>A0A1I6EJ92_9RHOB</name>
<comment type="catalytic activity">
    <reaction evidence="4">
        <text>DNA(n) + a 2'-deoxyribonucleoside 5'-triphosphate = DNA(n+1) + diphosphate</text>
        <dbReference type="Rhea" id="RHEA:22508"/>
        <dbReference type="Rhea" id="RHEA-COMP:17339"/>
        <dbReference type="Rhea" id="RHEA-COMP:17340"/>
        <dbReference type="ChEBI" id="CHEBI:33019"/>
        <dbReference type="ChEBI" id="CHEBI:61560"/>
        <dbReference type="ChEBI" id="CHEBI:173112"/>
        <dbReference type="EC" id="2.7.7.7"/>
    </reaction>
</comment>
<dbReference type="STRING" id="871652.SAMN04515673_1133"/>
<dbReference type="GO" id="GO:0003677">
    <property type="term" value="F:DNA binding"/>
    <property type="evidence" value="ECO:0007669"/>
    <property type="project" value="InterPro"/>
</dbReference>
<dbReference type="InterPro" id="IPR013520">
    <property type="entry name" value="Ribonucl_H"/>
</dbReference>
<dbReference type="SMART" id="SM00479">
    <property type="entry name" value="EXOIII"/>
    <property type="match status" value="1"/>
</dbReference>
<organism evidence="7 8">
    <name type="scientific">Poseidonocella sedimentorum</name>
    <dbReference type="NCBI Taxonomy" id="871652"/>
    <lineage>
        <taxon>Bacteria</taxon>
        <taxon>Pseudomonadati</taxon>
        <taxon>Pseudomonadota</taxon>
        <taxon>Alphaproteobacteria</taxon>
        <taxon>Rhodobacterales</taxon>
        <taxon>Roseobacteraceae</taxon>
        <taxon>Poseidonocella</taxon>
    </lineage>
</organism>
<dbReference type="GO" id="GO:0003887">
    <property type="term" value="F:DNA-directed DNA polymerase activity"/>
    <property type="evidence" value="ECO:0007669"/>
    <property type="project" value="UniProtKB-EC"/>
</dbReference>
<dbReference type="GO" id="GO:0045004">
    <property type="term" value="P:DNA replication proofreading"/>
    <property type="evidence" value="ECO:0007669"/>
    <property type="project" value="TreeGrafter"/>
</dbReference>
<proteinExistence type="predicted"/>
<dbReference type="FunFam" id="3.30.420.10:FF:000045">
    <property type="entry name" value="3'-5' exonuclease DinG"/>
    <property type="match status" value="1"/>
</dbReference>
<keyword evidence="5" id="KW-1133">Transmembrane helix</keyword>
<keyword evidence="5" id="KW-0812">Transmembrane</keyword>
<evidence type="ECO:0000256" key="4">
    <source>
        <dbReference type="ARBA" id="ARBA00049244"/>
    </source>
</evidence>